<keyword evidence="2" id="KW-1133">Transmembrane helix</keyword>
<dbReference type="OrthoDB" id="254354at2"/>
<evidence type="ECO:0000256" key="1">
    <source>
        <dbReference type="SAM" id="MobiDB-lite"/>
    </source>
</evidence>
<dbReference type="Proteomes" id="UP000280296">
    <property type="component" value="Unassembled WGS sequence"/>
</dbReference>
<feature type="transmembrane region" description="Helical" evidence="2">
    <location>
        <begin position="116"/>
        <end position="135"/>
    </location>
</feature>
<keyword evidence="5" id="KW-1185">Reference proteome</keyword>
<gene>
    <name evidence="4" type="ORF">TsocGM_20025</name>
</gene>
<reference evidence="4 5" key="2">
    <citation type="submission" date="2019-01" db="EMBL/GenBank/DDBJ databases">
        <title>Tautonia sociabilis, a novel thermotolerant planctomycete of Isosphaeraceae family, isolated from a 4000 m deep subterranean habitat.</title>
        <authorList>
            <person name="Kovaleva O.L."/>
            <person name="Elcheninov A.G."/>
            <person name="Van Heerden E."/>
            <person name="Toshchakov S.V."/>
            <person name="Novikov A."/>
            <person name="Bonch-Osmolovskaya E.A."/>
            <person name="Kublanov I.V."/>
        </authorList>
    </citation>
    <scope>NUCLEOTIDE SEQUENCE [LARGE SCALE GENOMIC DNA]</scope>
    <source>
        <strain evidence="4 5">GM2012</strain>
    </source>
</reference>
<dbReference type="InterPro" id="IPR028994">
    <property type="entry name" value="Integrin_alpha_N"/>
</dbReference>
<dbReference type="SUPFAM" id="SSF69318">
    <property type="entry name" value="Integrin alpha N-terminal domain"/>
    <property type="match status" value="1"/>
</dbReference>
<dbReference type="EMBL" id="RYZH01000047">
    <property type="protein sequence ID" value="RUL84643.1"/>
    <property type="molecule type" value="Genomic_DNA"/>
</dbReference>
<protein>
    <recommendedName>
        <fullName evidence="3">Glycosyltransferase RgtA/B/C/D-like domain-containing protein</fullName>
    </recommendedName>
</protein>
<dbReference type="RefSeq" id="WP_126727240.1">
    <property type="nucleotide sequence ID" value="NZ_RYZH01000047.1"/>
</dbReference>
<feature type="domain" description="Glycosyltransferase RgtA/B/C/D-like" evidence="3">
    <location>
        <begin position="82"/>
        <end position="189"/>
    </location>
</feature>
<dbReference type="InterPro" id="IPR038731">
    <property type="entry name" value="RgtA/B/C-like"/>
</dbReference>
<feature type="transmembrane region" description="Helical" evidence="2">
    <location>
        <begin position="356"/>
        <end position="376"/>
    </location>
</feature>
<feature type="compositionally biased region" description="Basic and acidic residues" evidence="1">
    <location>
        <begin position="775"/>
        <end position="787"/>
    </location>
</feature>
<keyword evidence="2" id="KW-0472">Membrane</keyword>
<dbReference type="Pfam" id="PF13231">
    <property type="entry name" value="PMT_2"/>
    <property type="match status" value="1"/>
</dbReference>
<feature type="transmembrane region" description="Helical" evidence="2">
    <location>
        <begin position="169"/>
        <end position="188"/>
    </location>
</feature>
<feature type="transmembrane region" description="Helical" evidence="2">
    <location>
        <begin position="331"/>
        <end position="350"/>
    </location>
</feature>
<dbReference type="PANTHER" id="PTHR46580:SF4">
    <property type="entry name" value="ATP_GTP-BINDING PROTEIN"/>
    <property type="match status" value="1"/>
</dbReference>
<proteinExistence type="predicted"/>
<feature type="transmembrane region" description="Helical" evidence="2">
    <location>
        <begin position="272"/>
        <end position="290"/>
    </location>
</feature>
<organism evidence="4 5">
    <name type="scientific">Tautonia sociabilis</name>
    <dbReference type="NCBI Taxonomy" id="2080755"/>
    <lineage>
        <taxon>Bacteria</taxon>
        <taxon>Pseudomonadati</taxon>
        <taxon>Planctomycetota</taxon>
        <taxon>Planctomycetia</taxon>
        <taxon>Isosphaerales</taxon>
        <taxon>Isosphaeraceae</taxon>
        <taxon>Tautonia</taxon>
    </lineage>
</organism>
<keyword evidence="2" id="KW-0812">Transmembrane</keyword>
<evidence type="ECO:0000256" key="2">
    <source>
        <dbReference type="SAM" id="Phobius"/>
    </source>
</evidence>
<sequence length="787" mass="82060">MPKRRMIGLAMLPALALAAVFVLGGWLRTSSLGSLPLPDGDEAWFAVMSGRMAQGQPFATSTPTGNPMWLFQAPVQVPLILSLGPELWIVRSASTVAGLLAVALCAWRFSRVLDRSTAMIAAALLAALPAAVLASRTGHDVSLVPLFGTLMLAAAFRRKTAGLIASMGLGYLCHPTAVFALPAALAVYCGNGRWPEDGSAPRSWRGLALRSGLIAAIAASLAAWTALRPGTKAVMASYGIGLGAPHDPIRFASRFGRYLLAIGDTPMPVRETIFWGVVLTVAPIGLSAMIRRRQWARVALVVGALASAGSLFVLSGSEVLRPNLGRNGHGLLVPSVLAFACLLRAAVGAIVRSPAFAPGLATAAASAAGLALLLGLDLGAVDHSRCQDSRAGSAPASESIWTFGRDAPDPRLLALGEALDGRRPSGSPDDRISVVCDRWNLFWPIAFSCLDRDEVRVLDFDRLAGQLPGLLRSGGVVLSSAGGPADRAIRAAVPAPAILRVEVATDGQPPIRVVRRAPGVPAVFPAPADYDGDGRDDLASYDADSGRWTILDASGRSTLLLGPPDGIPSPGDFDGDGRAEPVLYRPDPGDWLTLTADGPHPLDVLRSPGMLPAPGDYDGDGRTEPVAFDPRRAAFVMPDPAAEVVFGHPANFGGDPLPVPGDFDGDGRDDLGVYQVDSGSWFLLRSTEAALAVSSGLPGGTPAAGDLDGDGRDDLILFLPDSPPLHLPLDPGSPSIPLCPASPSPLFPGDFDGDGRLDLLAFDPRSGTWASPDPELARSPRDSPPRR</sequence>
<feature type="transmembrane region" description="Helical" evidence="2">
    <location>
        <begin position="208"/>
        <end position="227"/>
    </location>
</feature>
<evidence type="ECO:0000259" key="3">
    <source>
        <dbReference type="Pfam" id="PF13231"/>
    </source>
</evidence>
<evidence type="ECO:0000313" key="5">
    <source>
        <dbReference type="Proteomes" id="UP000280296"/>
    </source>
</evidence>
<name>A0A432MFA6_9BACT</name>
<accession>A0A432MFA6</accession>
<dbReference type="AlphaFoldDB" id="A0A432MFA6"/>
<reference evidence="4 5" key="1">
    <citation type="submission" date="2018-12" db="EMBL/GenBank/DDBJ databases">
        <authorList>
            <person name="Toschakov S.V."/>
        </authorList>
    </citation>
    <scope>NUCLEOTIDE SEQUENCE [LARGE SCALE GENOMIC DNA]</scope>
    <source>
        <strain evidence="4 5">GM2012</strain>
    </source>
</reference>
<comment type="caution">
    <text evidence="4">The sequence shown here is derived from an EMBL/GenBank/DDBJ whole genome shotgun (WGS) entry which is preliminary data.</text>
</comment>
<dbReference type="PANTHER" id="PTHR46580">
    <property type="entry name" value="SENSOR KINASE-RELATED"/>
    <property type="match status" value="1"/>
</dbReference>
<feature type="transmembrane region" description="Helical" evidence="2">
    <location>
        <begin position="296"/>
        <end position="319"/>
    </location>
</feature>
<evidence type="ECO:0000313" key="4">
    <source>
        <dbReference type="EMBL" id="RUL84643.1"/>
    </source>
</evidence>
<feature type="transmembrane region" description="Helical" evidence="2">
    <location>
        <begin position="88"/>
        <end position="109"/>
    </location>
</feature>
<feature type="region of interest" description="Disordered" evidence="1">
    <location>
        <begin position="762"/>
        <end position="787"/>
    </location>
</feature>